<dbReference type="InterPro" id="IPR043129">
    <property type="entry name" value="ATPase_NBD"/>
</dbReference>
<sequence length="242" mass="25338">MSEQQRFPSPIPAPAPIGGTILALDAAGHACSAALWRDGGIAARESRSMSHGHAVELLPMIERVMTASGVDLRQLERIAVTVGPGGFTGLRIGLATARGLGLAIGCPVVGLSSFQVAAGAIAELPERFLVALDSRRAEPYAALLGRDLSFLQPPALMTLEEVLTLIREEAIATVIGDGLAALRDSLRGEKAALTLIETATDAAIAAALAADPSRRFDLQPDPLYLRPPDISQPKSPEIKVTQ</sequence>
<dbReference type="SUPFAM" id="SSF53067">
    <property type="entry name" value="Actin-like ATPase domain"/>
    <property type="match status" value="1"/>
</dbReference>
<proteinExistence type="predicted"/>
<keyword evidence="3" id="KW-0808">Transferase</keyword>
<protein>
    <submittedName>
        <fullName evidence="3">tRNA (Adenosine(37)-N6)-threonylcarbamoyltransferase complex dimerization subunit type 1 TsaB</fullName>
        <ecNumber evidence="3">2.3.1.234</ecNumber>
    </submittedName>
</protein>
<evidence type="ECO:0000313" key="3">
    <source>
        <dbReference type="EMBL" id="MDY0882174.1"/>
    </source>
</evidence>
<dbReference type="PANTHER" id="PTHR11735">
    <property type="entry name" value="TRNA N6-ADENOSINE THREONYLCARBAMOYLTRANSFERASE"/>
    <property type="match status" value="1"/>
</dbReference>
<evidence type="ECO:0000259" key="2">
    <source>
        <dbReference type="Pfam" id="PF00814"/>
    </source>
</evidence>
<name>A0ABU5E8T6_9PROT</name>
<dbReference type="PANTHER" id="PTHR11735:SF11">
    <property type="entry name" value="TRNA THREONYLCARBAMOYLADENOSINE BIOSYNTHESIS PROTEIN TSAB"/>
    <property type="match status" value="1"/>
</dbReference>
<dbReference type="Gene3D" id="3.30.420.40">
    <property type="match status" value="2"/>
</dbReference>
<accession>A0ABU5E8T6</accession>
<keyword evidence="4" id="KW-1185">Reference proteome</keyword>
<feature type="region of interest" description="Disordered" evidence="1">
    <location>
        <begin position="219"/>
        <end position="242"/>
    </location>
</feature>
<dbReference type="InterPro" id="IPR022496">
    <property type="entry name" value="T6A_TsaB"/>
</dbReference>
<dbReference type="InterPro" id="IPR000905">
    <property type="entry name" value="Gcp-like_dom"/>
</dbReference>
<feature type="domain" description="Gcp-like" evidence="2">
    <location>
        <begin position="49"/>
        <end position="166"/>
    </location>
</feature>
<dbReference type="EC" id="2.3.1.234" evidence="3"/>
<organism evidence="3 4">
    <name type="scientific">Dongia soli</name>
    <dbReference type="NCBI Taxonomy" id="600628"/>
    <lineage>
        <taxon>Bacteria</taxon>
        <taxon>Pseudomonadati</taxon>
        <taxon>Pseudomonadota</taxon>
        <taxon>Alphaproteobacteria</taxon>
        <taxon>Rhodospirillales</taxon>
        <taxon>Dongiaceae</taxon>
        <taxon>Dongia</taxon>
    </lineage>
</organism>
<gene>
    <name evidence="3" type="primary">tsaB</name>
    <name evidence="3" type="ORF">SMD27_04920</name>
</gene>
<dbReference type="Pfam" id="PF00814">
    <property type="entry name" value="TsaD"/>
    <property type="match status" value="1"/>
</dbReference>
<keyword evidence="3" id="KW-0012">Acyltransferase</keyword>
<dbReference type="RefSeq" id="WP_320507203.1">
    <property type="nucleotide sequence ID" value="NZ_JAXCLW010000001.1"/>
</dbReference>
<dbReference type="EMBL" id="JAXCLW010000001">
    <property type="protein sequence ID" value="MDY0882174.1"/>
    <property type="molecule type" value="Genomic_DNA"/>
</dbReference>
<comment type="caution">
    <text evidence="3">The sequence shown here is derived from an EMBL/GenBank/DDBJ whole genome shotgun (WGS) entry which is preliminary data.</text>
</comment>
<dbReference type="Proteomes" id="UP001279642">
    <property type="component" value="Unassembled WGS sequence"/>
</dbReference>
<dbReference type="CDD" id="cd24032">
    <property type="entry name" value="ASKHA_NBD_TsaB"/>
    <property type="match status" value="1"/>
</dbReference>
<reference evidence="3 4" key="1">
    <citation type="journal article" date="2016" name="Antonie Van Leeuwenhoek">
        <title>Dongia soli sp. nov., isolated from soil from Dokdo, Korea.</title>
        <authorList>
            <person name="Kim D.U."/>
            <person name="Lee H."/>
            <person name="Kim H."/>
            <person name="Kim S.G."/>
            <person name="Ka J.O."/>
        </authorList>
    </citation>
    <scope>NUCLEOTIDE SEQUENCE [LARGE SCALE GENOMIC DNA]</scope>
    <source>
        <strain evidence="3 4">D78</strain>
    </source>
</reference>
<evidence type="ECO:0000313" key="4">
    <source>
        <dbReference type="Proteomes" id="UP001279642"/>
    </source>
</evidence>
<dbReference type="GO" id="GO:0061711">
    <property type="term" value="F:tRNA N(6)-L-threonylcarbamoyladenine synthase activity"/>
    <property type="evidence" value="ECO:0007669"/>
    <property type="project" value="UniProtKB-EC"/>
</dbReference>
<dbReference type="NCBIfam" id="TIGR03725">
    <property type="entry name" value="T6A_YeaZ"/>
    <property type="match status" value="1"/>
</dbReference>
<evidence type="ECO:0000256" key="1">
    <source>
        <dbReference type="SAM" id="MobiDB-lite"/>
    </source>
</evidence>